<reference evidence="3 4" key="1">
    <citation type="submission" date="2020-04" db="EMBL/GenBank/DDBJ databases">
        <title>Flammeovirga sp. SR4, a novel species isolated from seawater.</title>
        <authorList>
            <person name="Wang X."/>
        </authorList>
    </citation>
    <scope>NUCLEOTIDE SEQUENCE [LARGE SCALE GENOMIC DNA]</scope>
    <source>
        <strain evidence="3 4">ATCC 23126</strain>
    </source>
</reference>
<protein>
    <recommendedName>
        <fullName evidence="5">DNA-binding transcriptional activator of the SARP family</fullName>
    </recommendedName>
</protein>
<dbReference type="InterPro" id="IPR051677">
    <property type="entry name" value="AfsR-DnrI-RedD_regulator"/>
</dbReference>
<sequence length="847" mass="99182">MNKLFIYFILTFSFIFSKVYGQGGLLFTSSSIEKEHPTSLILPKEAIIEVKQNFELGFELSLEKGNEIGRILRVATNDEHTIDVIYNPSINGKNNSLLIALDKKNHILSIPLTKYSKYIDWTNFRLSVNQKTHQVTVFLNEEEFTADYPELPEIEAIRLEFGASNHQGFEITDIPTFSIQSIRFSTANKEYEWPLNEYQGSIAHEIQHGYDGKVIYPSWILKDHHQWKKVAELDCGFHPAIMFDSLKQEIVTADQKFLHRYNVRSSQTITTRVPLRAVDNGIFEGLHLPNEKRFLLFDIRGNTVSSLAHGDTLATRKIYNNKVINYWYPNIFYNEHSRQFKEINGYGRFKYKTDYRKYNRYWARWEACEIKGDSIAPRYRMGQYKVNSREYLLYGGVGNENGYQVLGTQFFHELYKIDTKTDSIHKLWSFEPPIKNMSNAGNIFLDDQAEHFYSILLLNRNYNTTIQLAKINISNGEVEAISDTLVVKYRDTESQIKLFQNSKNKSFYLCHLNGNYDQNESKLTIYELKGPPISASEMIQLSKSKKYTPSNFQYSYIILIVGLVIFFFVISHNLKNTSTDQNLKEKQPIEEKQQHEKEIPVSHTTVNQKNSFFIFGKLELTDREGNQITDQITEKLRQLFLIVLFYPYTHKRPVSTAELTQLLWPDTPKPKSKNNRSVTVRRLRIILEQCDGIQLVYNNKGWSFQYDSTFYNEFENFITQKSQLENTNFQDVDSFISFFQIVEKGNLLRPMAFEYLDDTISNIKTDLINILLKFARTNHQIPWVEQISDCVFQYDKLDEEALILKINTLLLMDKKIQAHQEYSKFSKNHLSFFGEEYHKAFEDLINA</sequence>
<proteinExistence type="predicted"/>
<feature type="region of interest" description="Disordered" evidence="1">
    <location>
        <begin position="580"/>
        <end position="599"/>
    </location>
</feature>
<keyword evidence="2" id="KW-1133">Transmembrane helix</keyword>
<dbReference type="EMBL" id="JABANE010000005">
    <property type="protein sequence ID" value="NME66852.1"/>
    <property type="molecule type" value="Genomic_DNA"/>
</dbReference>
<dbReference type="Gene3D" id="1.10.10.10">
    <property type="entry name" value="Winged helix-like DNA-binding domain superfamily/Winged helix DNA-binding domain"/>
    <property type="match status" value="1"/>
</dbReference>
<comment type="caution">
    <text evidence="3">The sequence shown here is derived from an EMBL/GenBank/DDBJ whole genome shotgun (WGS) entry which is preliminary data.</text>
</comment>
<dbReference type="PANTHER" id="PTHR35807:SF1">
    <property type="entry name" value="TRANSCRIPTIONAL REGULATOR REDD"/>
    <property type="match status" value="1"/>
</dbReference>
<accession>A0A7X9P1U8</accession>
<evidence type="ECO:0000256" key="1">
    <source>
        <dbReference type="SAM" id="MobiDB-lite"/>
    </source>
</evidence>
<evidence type="ECO:0000313" key="4">
    <source>
        <dbReference type="Proteomes" id="UP000576082"/>
    </source>
</evidence>
<dbReference type="Proteomes" id="UP000576082">
    <property type="component" value="Unassembled WGS sequence"/>
</dbReference>
<dbReference type="InterPro" id="IPR036388">
    <property type="entry name" value="WH-like_DNA-bd_sf"/>
</dbReference>
<evidence type="ECO:0008006" key="5">
    <source>
        <dbReference type="Google" id="ProtNLM"/>
    </source>
</evidence>
<dbReference type="GO" id="GO:0003677">
    <property type="term" value="F:DNA binding"/>
    <property type="evidence" value="ECO:0007669"/>
    <property type="project" value="TreeGrafter"/>
</dbReference>
<evidence type="ECO:0000313" key="3">
    <source>
        <dbReference type="EMBL" id="NME66852.1"/>
    </source>
</evidence>
<dbReference type="AlphaFoldDB" id="A0A7X9P1U8"/>
<dbReference type="RefSeq" id="WP_169654737.1">
    <property type="nucleotide sequence ID" value="NZ_JABANE010000005.1"/>
</dbReference>
<keyword evidence="4" id="KW-1185">Reference proteome</keyword>
<gene>
    <name evidence="3" type="ORF">HHU12_02640</name>
</gene>
<evidence type="ECO:0000256" key="2">
    <source>
        <dbReference type="SAM" id="Phobius"/>
    </source>
</evidence>
<feature type="compositionally biased region" description="Basic and acidic residues" evidence="1">
    <location>
        <begin position="582"/>
        <end position="599"/>
    </location>
</feature>
<keyword evidence="2" id="KW-0812">Transmembrane</keyword>
<feature type="transmembrane region" description="Helical" evidence="2">
    <location>
        <begin position="554"/>
        <end position="574"/>
    </location>
</feature>
<dbReference type="GO" id="GO:0006355">
    <property type="term" value="P:regulation of DNA-templated transcription"/>
    <property type="evidence" value="ECO:0007669"/>
    <property type="project" value="TreeGrafter"/>
</dbReference>
<organism evidence="3 4">
    <name type="scientific">Flammeovirga aprica JL-4</name>
    <dbReference type="NCBI Taxonomy" id="694437"/>
    <lineage>
        <taxon>Bacteria</taxon>
        <taxon>Pseudomonadati</taxon>
        <taxon>Bacteroidota</taxon>
        <taxon>Cytophagia</taxon>
        <taxon>Cytophagales</taxon>
        <taxon>Flammeovirgaceae</taxon>
        <taxon>Flammeovirga</taxon>
    </lineage>
</organism>
<keyword evidence="2" id="KW-0472">Membrane</keyword>
<dbReference type="PANTHER" id="PTHR35807">
    <property type="entry name" value="TRANSCRIPTIONAL REGULATOR REDD-RELATED"/>
    <property type="match status" value="1"/>
</dbReference>
<name>A0A7X9P1U8_9BACT</name>